<feature type="transmembrane region" description="Helical" evidence="2">
    <location>
        <begin position="779"/>
        <end position="798"/>
    </location>
</feature>
<feature type="transmembrane region" description="Helical" evidence="2">
    <location>
        <begin position="840"/>
        <end position="864"/>
    </location>
</feature>
<dbReference type="SUPFAM" id="SSF82171">
    <property type="entry name" value="DPP6 N-terminal domain-like"/>
    <property type="match status" value="1"/>
</dbReference>
<feature type="transmembrane region" description="Helical" evidence="2">
    <location>
        <begin position="989"/>
        <end position="1012"/>
    </location>
</feature>
<dbReference type="GO" id="GO:0005886">
    <property type="term" value="C:plasma membrane"/>
    <property type="evidence" value="ECO:0007669"/>
    <property type="project" value="TreeGrafter"/>
</dbReference>
<dbReference type="PANTHER" id="PTHR10582">
    <property type="entry name" value="TRANSIENT RECEPTOR POTENTIAL ION CHANNEL PROTEIN"/>
    <property type="match status" value="1"/>
</dbReference>
<comment type="caution">
    <text evidence="3">The sequence shown here is derived from an EMBL/GenBank/DDBJ whole genome shotgun (WGS) entry which is preliminary data.</text>
</comment>
<gene>
    <name evidence="3" type="ORF">RCL2_002685700</name>
</gene>
<reference evidence="3" key="1">
    <citation type="submission" date="2019-10" db="EMBL/GenBank/DDBJ databases">
        <title>Conservation and host-specific expression of non-tandemly repeated heterogenous ribosome RNA gene in arbuscular mycorrhizal fungi.</title>
        <authorList>
            <person name="Maeda T."/>
            <person name="Kobayashi Y."/>
            <person name="Nakagawa T."/>
            <person name="Ezawa T."/>
            <person name="Yamaguchi K."/>
            <person name="Bino T."/>
            <person name="Nishimoto Y."/>
            <person name="Shigenobu S."/>
            <person name="Kawaguchi M."/>
        </authorList>
    </citation>
    <scope>NUCLEOTIDE SEQUENCE</scope>
    <source>
        <strain evidence="3">HR1</strain>
    </source>
</reference>
<keyword evidence="2" id="KW-0472">Membrane</keyword>
<sequence>MSQTDEFSVEIYDSNSDVPHKGNPITKLEVSPNEKYLITYSHEDNSIAIWDVENNDEGPLKLDKTLDLNDTIKGTNNFLQQMCVSDDKKLVYTYGYMDQVEQGVIYDMMNNNSEIKVDCEFKYCRYCTFNLKDELILYFDDIIYIYSVQTKNNKWNHKKAYRIPFYLMLISISLNDKVYFFFNNSIYEWDLNTEKVIKIFDNIKGMKYIEEWQLRKYIKKNIRISRDENNENLVCLRIEDRIHIYTTELRIHVASLHLNDATQLNMFIKHPVLCPLLFPLLFPLSDNISSSKFWEKCLSHLRQSDQLPKKLFQDNIQITNKYAFGILDGNIWKIDLEKIKSNMNTLYKNSDELNNSNSDEIIKNWYFDNETFETDDRLSIILSNPYSHMDIIHALFQEVLSDYEYKEELEVIQNLIRWRVINRGLTFEVQVFKKLDDSSEWSLISRITKEYQVKVKRLLGIKLINDSTIVILSRYCLRIYHLNENRKSISLIYFCFMDSDFDSKEEFLNNYKKQFSGPTLPYPNDDNYISDWVSSIKNNKEMILKYGVELLEYAIKEHELELVDDIYKKCIGYFKEENNNIAFLSIFTSTIHLLNEHYPEYISKYSSDTTMVMNSLIHPIDYNDSLHLDPFQIEAINSSLWVRYNALMSRLKYNHKIIFWLLNVVQILIILPLSPIYFATCYLLEKFNFIYWYNRTFNLFNVYFYIKSTIFSECKFTTVIIFTNPYIKFVTYPKDYNWFWELIKPQSNGFVETTKNKDIYKTWNGEALINFKWKKYGKFYYAIIWTGFMAFLGCFTVAATAPQQYIDDDVRNQLLFTSIILGFIHLSFEIRQIIYDPIKWIYDFWNFFDVMAFVLPIITSYLWLRTNEMNIIPLLSFSCLFLDMKFLLFFRAFEYFGVYFAIIISVARQIISFLEYTSNNDPNNPWNVANTYQVFENGILNPNPYIIQTPNENTNMFIDFRTSVFAMYKFLTGDSSALSNWSYVDDPTLAILIVLFSLLIVVYLMNLLIGLLNSAIEKDNNKVSFLIQKAEILAEIELFYLLPNQRRWEKWFPEVFYYQASVDKTREEIKEMIKNNEWDTNDESKKYLLELLNIECNA</sequence>
<organism evidence="3 4">
    <name type="scientific">Rhizophagus clarus</name>
    <dbReference type="NCBI Taxonomy" id="94130"/>
    <lineage>
        <taxon>Eukaryota</taxon>
        <taxon>Fungi</taxon>
        <taxon>Fungi incertae sedis</taxon>
        <taxon>Mucoromycota</taxon>
        <taxon>Glomeromycotina</taxon>
        <taxon>Glomeromycetes</taxon>
        <taxon>Glomerales</taxon>
        <taxon>Glomeraceae</taxon>
        <taxon>Rhizophagus</taxon>
    </lineage>
</organism>
<dbReference type="GO" id="GO:0005216">
    <property type="term" value="F:monoatomic ion channel activity"/>
    <property type="evidence" value="ECO:0007669"/>
    <property type="project" value="InterPro"/>
</dbReference>
<feature type="transmembrane region" description="Helical" evidence="2">
    <location>
        <begin position="870"/>
        <end position="888"/>
    </location>
</feature>
<proteinExistence type="predicted"/>
<evidence type="ECO:0000256" key="1">
    <source>
        <dbReference type="ARBA" id="ARBA00022737"/>
    </source>
</evidence>
<dbReference type="GO" id="GO:0098703">
    <property type="term" value="P:calcium ion import across plasma membrane"/>
    <property type="evidence" value="ECO:0007669"/>
    <property type="project" value="TreeGrafter"/>
</dbReference>
<keyword evidence="2" id="KW-0812">Transmembrane</keyword>
<dbReference type="Proteomes" id="UP000615446">
    <property type="component" value="Unassembled WGS sequence"/>
</dbReference>
<dbReference type="PANTHER" id="PTHR10582:SF2">
    <property type="entry name" value="INACTIVE"/>
    <property type="match status" value="1"/>
</dbReference>
<evidence type="ECO:0008006" key="5">
    <source>
        <dbReference type="Google" id="ProtNLM"/>
    </source>
</evidence>
<evidence type="ECO:0000256" key="2">
    <source>
        <dbReference type="SAM" id="Phobius"/>
    </source>
</evidence>
<dbReference type="InterPro" id="IPR015943">
    <property type="entry name" value="WD40/YVTN_repeat-like_dom_sf"/>
</dbReference>
<feature type="transmembrane region" description="Helical" evidence="2">
    <location>
        <begin position="657"/>
        <end position="684"/>
    </location>
</feature>
<keyword evidence="2" id="KW-1133">Transmembrane helix</keyword>
<dbReference type="OrthoDB" id="2352140at2759"/>
<feature type="transmembrane region" description="Helical" evidence="2">
    <location>
        <begin position="810"/>
        <end position="828"/>
    </location>
</feature>
<dbReference type="AlphaFoldDB" id="A0A8H3R2G7"/>
<accession>A0A8H3R2G7</accession>
<evidence type="ECO:0000313" key="4">
    <source>
        <dbReference type="Proteomes" id="UP000615446"/>
    </source>
</evidence>
<dbReference type="Gene3D" id="2.130.10.10">
    <property type="entry name" value="YVTN repeat-like/Quinoprotein amine dehydrogenase"/>
    <property type="match status" value="1"/>
</dbReference>
<name>A0A8H3R2G7_9GLOM</name>
<protein>
    <recommendedName>
        <fullName evidence="5">Ion transport domain-containing protein</fullName>
    </recommendedName>
</protein>
<dbReference type="EMBL" id="BLAL01000285">
    <property type="protein sequence ID" value="GET00403.1"/>
    <property type="molecule type" value="Genomic_DNA"/>
</dbReference>
<dbReference type="InterPro" id="IPR024862">
    <property type="entry name" value="TRPV"/>
</dbReference>
<keyword evidence="1" id="KW-0677">Repeat</keyword>
<evidence type="ECO:0000313" key="3">
    <source>
        <dbReference type="EMBL" id="GET00403.1"/>
    </source>
</evidence>